<dbReference type="Pfam" id="PF13489">
    <property type="entry name" value="Methyltransf_23"/>
    <property type="match status" value="1"/>
</dbReference>
<dbReference type="InterPro" id="IPR029063">
    <property type="entry name" value="SAM-dependent_MTases_sf"/>
</dbReference>
<sequence length="284" mass="31920">MRPPEEVHPRLSLPLTAEGYAAANEAFRRCWSVDRAEVLSFLRAHPPSIGAEGLNVLGVGVGDGSFDLQLIDTLHSLVGDVPLSYVAVEPNEAQLDGFRSRVSGAPKRNTQFTFLALRAEDYVPERRFALIHYIHSLYHMPGGEERLLRMSLEHLRPGGRLLIALSSERGGIYQLMQRFWNELDYSFSTGGLFGQESLRELFEQNAIPYRYELYPHVSIDVSACFEPKPELGRNLLNFLHQADMQRAPESLRQRVLDALAELSHVVEGRRLLPHPSGVFTASTS</sequence>
<evidence type="ECO:0000313" key="2">
    <source>
        <dbReference type="Proteomes" id="UP001611383"/>
    </source>
</evidence>
<dbReference type="CDD" id="cd02440">
    <property type="entry name" value="AdoMet_MTases"/>
    <property type="match status" value="1"/>
</dbReference>
<gene>
    <name evidence="1" type="ORF">F0U60_06715</name>
</gene>
<keyword evidence="1" id="KW-0489">Methyltransferase</keyword>
<dbReference type="EMBL" id="CP043494">
    <property type="protein sequence ID" value="WNG43822.1"/>
    <property type="molecule type" value="Genomic_DNA"/>
</dbReference>
<accession>A0ABY9WQ20</accession>
<dbReference type="GO" id="GO:0008168">
    <property type="term" value="F:methyltransferase activity"/>
    <property type="evidence" value="ECO:0007669"/>
    <property type="project" value="UniProtKB-KW"/>
</dbReference>
<name>A0ABY9WQ20_9BACT</name>
<organism evidence="1 2">
    <name type="scientific">Archangium minus</name>
    <dbReference type="NCBI Taxonomy" id="83450"/>
    <lineage>
        <taxon>Bacteria</taxon>
        <taxon>Pseudomonadati</taxon>
        <taxon>Myxococcota</taxon>
        <taxon>Myxococcia</taxon>
        <taxon>Myxococcales</taxon>
        <taxon>Cystobacterineae</taxon>
        <taxon>Archangiaceae</taxon>
        <taxon>Archangium</taxon>
    </lineage>
</organism>
<protein>
    <submittedName>
        <fullName evidence="1">Class I SAM-dependent methyltransferase</fullName>
    </submittedName>
</protein>
<dbReference type="GO" id="GO:0032259">
    <property type="term" value="P:methylation"/>
    <property type="evidence" value="ECO:0007669"/>
    <property type="project" value="UniProtKB-KW"/>
</dbReference>
<dbReference type="Gene3D" id="3.40.50.150">
    <property type="entry name" value="Vaccinia Virus protein VP39"/>
    <property type="match status" value="1"/>
</dbReference>
<dbReference type="SUPFAM" id="SSF53335">
    <property type="entry name" value="S-adenosyl-L-methionine-dependent methyltransferases"/>
    <property type="match status" value="1"/>
</dbReference>
<reference evidence="1 2" key="1">
    <citation type="submission" date="2019-08" db="EMBL/GenBank/DDBJ databases">
        <title>Archangium and Cystobacter genomes.</title>
        <authorList>
            <person name="Chen I.-C.K."/>
            <person name="Wielgoss S."/>
        </authorList>
    </citation>
    <scope>NUCLEOTIDE SEQUENCE [LARGE SCALE GENOMIC DNA]</scope>
    <source>
        <strain evidence="1 2">Cbm 6</strain>
    </source>
</reference>
<dbReference type="RefSeq" id="WP_395815566.1">
    <property type="nucleotide sequence ID" value="NZ_CP043494.1"/>
</dbReference>
<proteinExistence type="predicted"/>
<dbReference type="Proteomes" id="UP001611383">
    <property type="component" value="Chromosome"/>
</dbReference>
<keyword evidence="2" id="KW-1185">Reference proteome</keyword>
<evidence type="ECO:0000313" key="1">
    <source>
        <dbReference type="EMBL" id="WNG43822.1"/>
    </source>
</evidence>
<keyword evidence="1" id="KW-0808">Transferase</keyword>